<evidence type="ECO:0000259" key="1">
    <source>
        <dbReference type="Pfam" id="PF08279"/>
    </source>
</evidence>
<organism evidence="3 4">
    <name type="scientific">Campylobacter ureolyticus</name>
    <dbReference type="NCBI Taxonomy" id="827"/>
    <lineage>
        <taxon>Bacteria</taxon>
        <taxon>Pseudomonadati</taxon>
        <taxon>Campylobacterota</taxon>
        <taxon>Epsilonproteobacteria</taxon>
        <taxon>Campylobacterales</taxon>
        <taxon>Campylobacteraceae</taxon>
        <taxon>Campylobacter</taxon>
    </lineage>
</organism>
<dbReference type="AlphaFoldDB" id="A0A2I1NBI2"/>
<dbReference type="InterPro" id="IPR036388">
    <property type="entry name" value="WH-like_DNA-bd_sf"/>
</dbReference>
<comment type="caution">
    <text evidence="3">The sequence shown here is derived from an EMBL/GenBank/DDBJ whole genome shotgun (WGS) entry which is preliminary data.</text>
</comment>
<feature type="domain" description="Helix-turn-helix type 11" evidence="1">
    <location>
        <begin position="11"/>
        <end position="53"/>
    </location>
</feature>
<dbReference type="EMBL" id="PKHU01000002">
    <property type="protein sequence ID" value="PKZ29722.1"/>
    <property type="molecule type" value="Genomic_DNA"/>
</dbReference>
<proteinExistence type="predicted"/>
<reference evidence="3 4" key="1">
    <citation type="submission" date="2017-12" db="EMBL/GenBank/DDBJ databases">
        <title>Phylogenetic diversity of female urinary microbiome.</title>
        <authorList>
            <person name="Thomas-White K."/>
            <person name="Wolfe A.J."/>
        </authorList>
    </citation>
    <scope>NUCLEOTIDE SEQUENCE [LARGE SCALE GENOMIC DNA]</scope>
    <source>
        <strain evidence="3 4">UMB0112</strain>
    </source>
</reference>
<dbReference type="PANTHER" id="PTHR34580">
    <property type="match status" value="1"/>
</dbReference>
<dbReference type="Proteomes" id="UP000234639">
    <property type="component" value="Unassembled WGS sequence"/>
</dbReference>
<dbReference type="InterPro" id="IPR051534">
    <property type="entry name" value="CBASS_pafABC_assoc_protein"/>
</dbReference>
<dbReference type="Pfam" id="PF13280">
    <property type="entry name" value="WYL"/>
    <property type="match status" value="1"/>
</dbReference>
<evidence type="ECO:0000313" key="4">
    <source>
        <dbReference type="Proteomes" id="UP000234639"/>
    </source>
</evidence>
<evidence type="ECO:0000259" key="2">
    <source>
        <dbReference type="Pfam" id="PF13280"/>
    </source>
</evidence>
<accession>A0A2I1NBI2</accession>
<dbReference type="Pfam" id="PF08279">
    <property type="entry name" value="HTH_11"/>
    <property type="match status" value="1"/>
</dbReference>
<dbReference type="PANTHER" id="PTHR34580:SF1">
    <property type="entry name" value="PROTEIN PAFC"/>
    <property type="match status" value="1"/>
</dbReference>
<gene>
    <name evidence="3" type="ORF">CYJ41_02190</name>
</gene>
<dbReference type="Gene3D" id="1.10.10.10">
    <property type="entry name" value="Winged helix-like DNA-binding domain superfamily/Winged helix DNA-binding domain"/>
    <property type="match status" value="1"/>
</dbReference>
<dbReference type="InterPro" id="IPR026881">
    <property type="entry name" value="WYL_dom"/>
</dbReference>
<evidence type="ECO:0000313" key="3">
    <source>
        <dbReference type="EMBL" id="PKZ29722.1"/>
    </source>
</evidence>
<name>A0A2I1NBI2_9BACT</name>
<sequence length="292" mass="34353">MATQATLEKVAKIYELLTKSPVSQDYLCKTFNKDKRTIARYIKILKDDGINIKLNNEIYSITDLKKDENDVVFSLVKNFTQNQGYEIYQKSKSLFKDINKEYKNAFFIQPKNENLDSNDLEFFKSLASAIENKELVNFTYNEYKFRVKPLKIANFDGFWYLLCLDTNKDDKFKKFHLKSIKNLTILNEKFTNTKDIEAKLKNANSIWFDIDSQGFIVELLVDNSILKFLERIPLKTQATIRKQDESEVHLKVSNYYEIVPFILQFIPFIKVIAPSDLNEYLKNLLSEYLKSI</sequence>
<protein>
    <submittedName>
        <fullName evidence="3">WYL domain-containing transcriptional regulator</fullName>
    </submittedName>
</protein>
<feature type="domain" description="WYL" evidence="2">
    <location>
        <begin position="122"/>
        <end position="184"/>
    </location>
</feature>
<dbReference type="RefSeq" id="WP_101636724.1">
    <property type="nucleotide sequence ID" value="NZ_PKHU01000002.1"/>
</dbReference>
<dbReference type="InterPro" id="IPR013196">
    <property type="entry name" value="HTH_11"/>
</dbReference>
<dbReference type="PROSITE" id="PS52050">
    <property type="entry name" value="WYL"/>
    <property type="match status" value="1"/>
</dbReference>